<dbReference type="EMBL" id="GEBQ01026448">
    <property type="protein sequence ID" value="JAT13529.1"/>
    <property type="molecule type" value="Transcribed_RNA"/>
</dbReference>
<protein>
    <recommendedName>
        <fullName evidence="1">Deoxynucleoside kinase domain-containing protein</fullName>
    </recommendedName>
</protein>
<dbReference type="GO" id="GO:0019136">
    <property type="term" value="F:deoxynucleoside kinase activity"/>
    <property type="evidence" value="ECO:0007669"/>
    <property type="project" value="TreeGrafter"/>
</dbReference>
<evidence type="ECO:0000313" key="2">
    <source>
        <dbReference type="EMBL" id="JAT13529.1"/>
    </source>
</evidence>
<dbReference type="Pfam" id="PF01712">
    <property type="entry name" value="dNK"/>
    <property type="match status" value="1"/>
</dbReference>
<dbReference type="GO" id="GO:0005739">
    <property type="term" value="C:mitochondrion"/>
    <property type="evidence" value="ECO:0007669"/>
    <property type="project" value="TreeGrafter"/>
</dbReference>
<dbReference type="PANTHER" id="PTHR10513:SF24">
    <property type="entry name" value="THYMIDINE KINASE 2, MITOCHONDRIAL"/>
    <property type="match status" value="1"/>
</dbReference>
<dbReference type="AlphaFoldDB" id="A0A1B6KQ01"/>
<dbReference type="SUPFAM" id="SSF52540">
    <property type="entry name" value="P-loop containing nucleoside triphosphate hydrolases"/>
    <property type="match status" value="1"/>
</dbReference>
<reference evidence="2" key="1">
    <citation type="submission" date="2015-11" db="EMBL/GenBank/DDBJ databases">
        <title>De novo transcriptome assembly of four potential Pierce s Disease insect vectors from Arizona vineyards.</title>
        <authorList>
            <person name="Tassone E.E."/>
        </authorList>
    </citation>
    <scope>NUCLEOTIDE SEQUENCE</scope>
</reference>
<dbReference type="InterPro" id="IPR050566">
    <property type="entry name" value="Deoxyribonucleoside_kinase"/>
</dbReference>
<sequence length="287" mass="33147">MIRLPLKYLGEALVIDSLLKIRQVSCLFVTLFSDNYSTMALKNSSGTRPFTVFVEGNIGSGKTTFLNHFSKYDAMILAEPVELWRNVRGHNMLELMYKDQARWSLAFQTIVQKTMLDLHIRQTTKPVKMMERSIYSARYCFVENLHVNNMLASPDYAVLDEWFQWIVKNLDTRGDLIIYLRTEPEVVHRRMMARARSEEAQVPLQYLRQLHQIHEDWLVHKTAFSCPAPVIVVDANKDLCNMEEEYEKCESAMVNRGSVFSVKSFSPSKPAASYQKAVPQSPTKLIL</sequence>
<dbReference type="FunFam" id="3.40.50.300:FF:001571">
    <property type="entry name" value="Deoxynucleoside kinase"/>
    <property type="match status" value="1"/>
</dbReference>
<dbReference type="Gene3D" id="3.40.50.300">
    <property type="entry name" value="P-loop containing nucleotide triphosphate hydrolases"/>
    <property type="match status" value="1"/>
</dbReference>
<dbReference type="InterPro" id="IPR031314">
    <property type="entry name" value="DNK_dom"/>
</dbReference>
<accession>A0A1B6KQ01</accession>
<organism evidence="2">
    <name type="scientific">Graphocephala atropunctata</name>
    <dbReference type="NCBI Taxonomy" id="36148"/>
    <lineage>
        <taxon>Eukaryota</taxon>
        <taxon>Metazoa</taxon>
        <taxon>Ecdysozoa</taxon>
        <taxon>Arthropoda</taxon>
        <taxon>Hexapoda</taxon>
        <taxon>Insecta</taxon>
        <taxon>Pterygota</taxon>
        <taxon>Neoptera</taxon>
        <taxon>Paraneoptera</taxon>
        <taxon>Hemiptera</taxon>
        <taxon>Auchenorrhyncha</taxon>
        <taxon>Membracoidea</taxon>
        <taxon>Cicadellidae</taxon>
        <taxon>Cicadellinae</taxon>
        <taxon>Cicadellini</taxon>
        <taxon>Graphocephala</taxon>
    </lineage>
</organism>
<name>A0A1B6KQ01_9HEMI</name>
<dbReference type="PANTHER" id="PTHR10513">
    <property type="entry name" value="DEOXYNUCLEOSIDE KINASE"/>
    <property type="match status" value="1"/>
</dbReference>
<evidence type="ECO:0000259" key="1">
    <source>
        <dbReference type="Pfam" id="PF01712"/>
    </source>
</evidence>
<feature type="domain" description="Deoxynucleoside kinase" evidence="1">
    <location>
        <begin position="53"/>
        <end position="249"/>
    </location>
</feature>
<proteinExistence type="predicted"/>
<gene>
    <name evidence="2" type="ORF">g.19058</name>
</gene>
<dbReference type="InterPro" id="IPR027417">
    <property type="entry name" value="P-loop_NTPase"/>
</dbReference>
<dbReference type="CDD" id="cd01673">
    <property type="entry name" value="dNK"/>
    <property type="match status" value="1"/>
</dbReference>